<dbReference type="AlphaFoldDB" id="A0A803P3U5"/>
<keyword evidence="4" id="KW-1185">Reference proteome</keyword>
<evidence type="ECO:0000313" key="4">
    <source>
        <dbReference type="Proteomes" id="UP000596661"/>
    </source>
</evidence>
<reference evidence="3" key="2">
    <citation type="submission" date="2021-03" db="UniProtKB">
        <authorList>
            <consortium name="EnsemblPlants"/>
        </authorList>
    </citation>
    <scope>IDENTIFICATION</scope>
</reference>
<organism evidence="3 4">
    <name type="scientific">Cannabis sativa</name>
    <name type="common">Hemp</name>
    <name type="synonym">Marijuana</name>
    <dbReference type="NCBI Taxonomy" id="3483"/>
    <lineage>
        <taxon>Eukaryota</taxon>
        <taxon>Viridiplantae</taxon>
        <taxon>Streptophyta</taxon>
        <taxon>Embryophyta</taxon>
        <taxon>Tracheophyta</taxon>
        <taxon>Spermatophyta</taxon>
        <taxon>Magnoliopsida</taxon>
        <taxon>eudicotyledons</taxon>
        <taxon>Gunneridae</taxon>
        <taxon>Pentapetalae</taxon>
        <taxon>rosids</taxon>
        <taxon>fabids</taxon>
        <taxon>Rosales</taxon>
        <taxon>Cannabaceae</taxon>
        <taxon>Cannabis</taxon>
    </lineage>
</organism>
<evidence type="ECO:0000313" key="3">
    <source>
        <dbReference type="EnsemblPlants" id="cds.evm.model.03.1065"/>
    </source>
</evidence>
<feature type="compositionally biased region" description="Polar residues" evidence="1">
    <location>
        <begin position="1"/>
        <end position="11"/>
    </location>
</feature>
<protein>
    <recommendedName>
        <fullName evidence="2">Retrovirus-related Pol polyprotein from transposon TNT 1-94-like beta-barrel domain-containing protein</fullName>
    </recommendedName>
</protein>
<feature type="domain" description="Retrovirus-related Pol polyprotein from transposon TNT 1-94-like beta-barrel" evidence="2">
    <location>
        <begin position="314"/>
        <end position="392"/>
    </location>
</feature>
<dbReference type="InterPro" id="IPR054722">
    <property type="entry name" value="PolX-like_BBD"/>
</dbReference>
<dbReference type="EMBL" id="UZAU01000281">
    <property type="status" value="NOT_ANNOTATED_CDS"/>
    <property type="molecule type" value="Genomic_DNA"/>
</dbReference>
<dbReference type="PANTHER" id="PTHR47481">
    <property type="match status" value="1"/>
</dbReference>
<feature type="region of interest" description="Disordered" evidence="1">
    <location>
        <begin position="207"/>
        <end position="244"/>
    </location>
</feature>
<evidence type="ECO:0000256" key="1">
    <source>
        <dbReference type="SAM" id="MobiDB-lite"/>
    </source>
</evidence>
<evidence type="ECO:0000259" key="2">
    <source>
        <dbReference type="Pfam" id="PF22936"/>
    </source>
</evidence>
<proteinExistence type="predicted"/>
<dbReference type="EnsemblPlants" id="evm.model.03.1065">
    <property type="protein sequence ID" value="cds.evm.model.03.1065"/>
    <property type="gene ID" value="evm.TU.03.1065"/>
</dbReference>
<dbReference type="Proteomes" id="UP000596661">
    <property type="component" value="Chromosome 3"/>
</dbReference>
<dbReference type="PANTHER" id="PTHR47481:SF31">
    <property type="entry name" value="OS01G0873500 PROTEIN"/>
    <property type="match status" value="1"/>
</dbReference>
<feature type="region of interest" description="Disordered" evidence="1">
    <location>
        <begin position="1"/>
        <end position="26"/>
    </location>
</feature>
<accession>A0A803P3U5</accession>
<dbReference type="Gramene" id="evm.model.03.1065">
    <property type="protein sequence ID" value="cds.evm.model.03.1065"/>
    <property type="gene ID" value="evm.TU.03.1065"/>
</dbReference>
<dbReference type="Pfam" id="PF14223">
    <property type="entry name" value="Retrotran_gag_2"/>
    <property type="match status" value="1"/>
</dbReference>
<name>A0A803P3U5_CANSA</name>
<dbReference type="Pfam" id="PF22936">
    <property type="entry name" value="Pol_BBD"/>
    <property type="match status" value="1"/>
</dbReference>
<reference evidence="3" key="1">
    <citation type="submission" date="2018-11" db="EMBL/GenBank/DDBJ databases">
        <authorList>
            <person name="Grassa J C."/>
        </authorList>
    </citation>
    <scope>NUCLEOTIDE SEQUENCE [LARGE SCALE GENOMIC DNA]</scope>
</reference>
<sequence>MASSGNNSSPAGISDPNAAPQAQATSSWNPFSHSLTSSLTIKLDRTHFLAWKSQVLPTVIGHELDEILLTNLSHASPQCYTSFNAVWTALEQKFSSQSKARLLQLKSQLSNIQKGNQSISDYVDKIKVLCDSLAIAGHPISDLDLVLHLLNGLGPEFDSVVSGITTRSDNVSRKEVQALLLSHETRLERHTTMMDLSNKMAANLTFGSRNGGSRPYNNAARGEPIDSSRFPSRGQYFSQQQQSSSHNRPLCQVCMRYGHTAPTCHYRFDKNWVNPKSVIGNPQPQVNITEQTLDYDPTAFVAQNVPGFGDDQGWYVDTGATHHISYSEAPLDTTTPYSDSESVAVGDGKKLIISHIGKAFIPSKNSSPLLLNSVLQVPSITKNLVSVSNLTHDNNVFLEFHKTCCFVKDKQTGAVLLKGQLKDGLYLLGDEGSSLSNTSIQCHI</sequence>